<evidence type="ECO:0000313" key="2">
    <source>
        <dbReference type="EMBL" id="GAA4639857.1"/>
    </source>
</evidence>
<feature type="signal peptide" evidence="1">
    <location>
        <begin position="1"/>
        <end position="24"/>
    </location>
</feature>
<proteinExistence type="predicted"/>
<protein>
    <recommendedName>
        <fullName evidence="4">Lipoprotein</fullName>
    </recommendedName>
</protein>
<organism evidence="2 3">
    <name type="scientific">Actinoallomurus vinaceus</name>
    <dbReference type="NCBI Taxonomy" id="1080074"/>
    <lineage>
        <taxon>Bacteria</taxon>
        <taxon>Bacillati</taxon>
        <taxon>Actinomycetota</taxon>
        <taxon>Actinomycetes</taxon>
        <taxon>Streptosporangiales</taxon>
        <taxon>Thermomonosporaceae</taxon>
        <taxon>Actinoallomurus</taxon>
    </lineage>
</organism>
<sequence length="148" mass="15142">MTRSVRLFGAAGAMAALLLSGACSGDKPKATAAESGKVVTTQVVVLKTYDAASGALEYQGTKKVQEPDDAIEPTGPVQNATVAKNAAVLSAVNICSGEDATVDEKTGVGTKPCTLQQLEAAVKGGDQVDAYLTMKGRTVTKVAEVYHP</sequence>
<comment type="caution">
    <text evidence="2">The sequence shown here is derived from an EMBL/GenBank/DDBJ whole genome shotgun (WGS) entry which is preliminary data.</text>
</comment>
<keyword evidence="3" id="KW-1185">Reference proteome</keyword>
<evidence type="ECO:0000256" key="1">
    <source>
        <dbReference type="SAM" id="SignalP"/>
    </source>
</evidence>
<keyword evidence="1" id="KW-0732">Signal</keyword>
<feature type="chain" id="PRO_5046614254" description="Lipoprotein" evidence="1">
    <location>
        <begin position="25"/>
        <end position="148"/>
    </location>
</feature>
<reference evidence="3" key="1">
    <citation type="journal article" date="2019" name="Int. J. Syst. Evol. Microbiol.">
        <title>The Global Catalogue of Microorganisms (GCM) 10K type strain sequencing project: providing services to taxonomists for standard genome sequencing and annotation.</title>
        <authorList>
            <consortium name="The Broad Institute Genomics Platform"/>
            <consortium name="The Broad Institute Genome Sequencing Center for Infectious Disease"/>
            <person name="Wu L."/>
            <person name="Ma J."/>
        </authorList>
    </citation>
    <scope>NUCLEOTIDE SEQUENCE [LARGE SCALE GENOMIC DNA]</scope>
    <source>
        <strain evidence="3">JCM 17939</strain>
    </source>
</reference>
<dbReference type="RefSeq" id="WP_345443434.1">
    <property type="nucleotide sequence ID" value="NZ_BAABHK010000029.1"/>
</dbReference>
<dbReference type="Proteomes" id="UP001501442">
    <property type="component" value="Unassembled WGS sequence"/>
</dbReference>
<dbReference type="PROSITE" id="PS51257">
    <property type="entry name" value="PROKAR_LIPOPROTEIN"/>
    <property type="match status" value="1"/>
</dbReference>
<evidence type="ECO:0008006" key="4">
    <source>
        <dbReference type="Google" id="ProtNLM"/>
    </source>
</evidence>
<dbReference type="EMBL" id="BAABHK010000029">
    <property type="protein sequence ID" value="GAA4639857.1"/>
    <property type="molecule type" value="Genomic_DNA"/>
</dbReference>
<name>A0ABP8UVX2_9ACTN</name>
<accession>A0ABP8UVX2</accession>
<evidence type="ECO:0000313" key="3">
    <source>
        <dbReference type="Proteomes" id="UP001501442"/>
    </source>
</evidence>
<gene>
    <name evidence="2" type="ORF">GCM10023196_103130</name>
</gene>